<name>A0ABQ0LPH4_MYCCL</name>
<keyword evidence="2" id="KW-1185">Reference proteome</keyword>
<protein>
    <submittedName>
        <fullName evidence="1">Uncharacterized protein</fullName>
    </submittedName>
</protein>
<organism evidence="1 2">
    <name type="scientific">Mycena chlorophos</name>
    <name type="common">Agaric fungus</name>
    <name type="synonym">Agaricus chlorophos</name>
    <dbReference type="NCBI Taxonomy" id="658473"/>
    <lineage>
        <taxon>Eukaryota</taxon>
        <taxon>Fungi</taxon>
        <taxon>Dikarya</taxon>
        <taxon>Basidiomycota</taxon>
        <taxon>Agaricomycotina</taxon>
        <taxon>Agaricomycetes</taxon>
        <taxon>Agaricomycetidae</taxon>
        <taxon>Agaricales</taxon>
        <taxon>Marasmiineae</taxon>
        <taxon>Mycenaceae</taxon>
        <taxon>Mycena</taxon>
    </lineage>
</organism>
<reference evidence="1" key="1">
    <citation type="submission" date="2014-09" db="EMBL/GenBank/DDBJ databases">
        <title>Genome sequence of the luminous mushroom Mycena chlorophos for searching fungal bioluminescence genes.</title>
        <authorList>
            <person name="Tanaka Y."/>
            <person name="Kasuga D."/>
            <person name="Oba Y."/>
            <person name="Hase S."/>
            <person name="Sato K."/>
            <person name="Oba Y."/>
            <person name="Sakakibara Y."/>
        </authorList>
    </citation>
    <scope>NUCLEOTIDE SEQUENCE</scope>
</reference>
<proteinExistence type="predicted"/>
<sequence>MTTWPIFTGVAKSILQFVGSRLGPTDHSPDGIQPPTDYAPRVNLNTISFELEQPTTSGSLFSLPPELRWCIYQLALGQREIWLVWVGGRTRRIQSRHKGRPGPCVALLRTCRQVYLEARPIPLTGNTLHIQSHYLKSILSALGLALTGPRTKMRPAPFIRTLVIDYDVFPPTALDRTHSLMMFFGDDTLALLRNLKHLTVLVIRFHDDARRYNPQEGHDLSFRVEYDPRELVDRSWGRDICAIPRLKVCWIEFAFCGVVAEIKDKRWDEGHVTMDNSLVDLHAATNIFMFLHRKLACPRNHP</sequence>
<gene>
    <name evidence="1" type="ORF">MCHLO_09994</name>
</gene>
<evidence type="ECO:0000313" key="1">
    <source>
        <dbReference type="EMBL" id="GAT52988.1"/>
    </source>
</evidence>
<dbReference type="EMBL" id="DF848044">
    <property type="protein sequence ID" value="GAT52988.1"/>
    <property type="molecule type" value="Genomic_DNA"/>
</dbReference>
<accession>A0ABQ0LPH4</accession>
<dbReference type="PANTHER" id="PTHR38790">
    <property type="entry name" value="2EXR DOMAIN-CONTAINING PROTEIN-RELATED"/>
    <property type="match status" value="1"/>
</dbReference>
<dbReference type="Proteomes" id="UP000815677">
    <property type="component" value="Unassembled WGS sequence"/>
</dbReference>
<evidence type="ECO:0000313" key="2">
    <source>
        <dbReference type="Proteomes" id="UP000815677"/>
    </source>
</evidence>